<feature type="compositionally biased region" description="Low complexity" evidence="7">
    <location>
        <begin position="419"/>
        <end position="462"/>
    </location>
</feature>
<dbReference type="PANTHER" id="PTHR22917:SF1">
    <property type="entry name" value="PROTEOGLYCAN 4"/>
    <property type="match status" value="1"/>
</dbReference>
<dbReference type="PANTHER" id="PTHR22917">
    <property type="entry name" value="HEMOPEXIN DOMAIN-CONTAINING PROTEIN"/>
    <property type="match status" value="1"/>
</dbReference>
<dbReference type="SMART" id="SM00201">
    <property type="entry name" value="SO"/>
    <property type="match status" value="2"/>
</dbReference>
<dbReference type="Gene3D" id="4.10.410.20">
    <property type="match status" value="2"/>
</dbReference>
<accession>A0A8C9FKQ3</accession>
<dbReference type="GO" id="GO:0030247">
    <property type="term" value="F:polysaccharide binding"/>
    <property type="evidence" value="ECO:0007669"/>
    <property type="project" value="InterPro"/>
</dbReference>
<feature type="compositionally biased region" description="Polar residues" evidence="7">
    <location>
        <begin position="345"/>
        <end position="354"/>
    </location>
</feature>
<name>A0A8C9FKQ3_PAVCR</name>
<feature type="compositionally biased region" description="Basic and acidic residues" evidence="7">
    <location>
        <begin position="512"/>
        <end position="527"/>
    </location>
</feature>
<dbReference type="SUPFAM" id="SSF50923">
    <property type="entry name" value="Hemopexin-like domain"/>
    <property type="match status" value="1"/>
</dbReference>
<evidence type="ECO:0000256" key="3">
    <source>
        <dbReference type="ARBA" id="ARBA00022729"/>
    </source>
</evidence>
<keyword evidence="3 8" id="KW-0732">Signal</keyword>
<dbReference type="Gene3D" id="2.110.10.10">
    <property type="entry name" value="Hemopexin-like domain"/>
    <property type="match status" value="1"/>
</dbReference>
<feature type="chain" id="PRO_5034630854" description="SMB domain-containing protein" evidence="8">
    <location>
        <begin position="23"/>
        <end position="937"/>
    </location>
</feature>
<evidence type="ECO:0000259" key="9">
    <source>
        <dbReference type="PROSITE" id="PS50958"/>
    </source>
</evidence>
<dbReference type="InterPro" id="IPR018487">
    <property type="entry name" value="Hemopexin-like_repeat"/>
</dbReference>
<keyword evidence="4" id="KW-0677">Repeat</keyword>
<sequence length="937" mass="103579">LGKLWQCLHWCHVILDLWSCTGRCGEGYSREHVCHCDYSCQHYKECCPDFNKVCTGAVSCKGRCFEVYQRGRECDCDIDCKQYGKCCPDYDEHCKECKKCLYHNAPTTPKDEETIPEATEAVTTPKAKETTSAGTEAPATPKDKETTPAAMEAPTTPKVEESTPEAIETPTPKVTEAPTTPKAEETTPEATEDPTSPKVKETIPAATVVSMTPKAEETTPKAKVTITPKVADSTTVATEAQTTSKTGEPIPEATDPPTTPKAKGATPKGTERPTTPKSEQITPEAKEAPTTKADSPTTPKAEGKSASATKVPTTPKEKETMPKATDAPISLSDSPSIPEVELSTPADTNVKQGTTTTYSKLVSITDKSDRTIAKPITIPITMEISTKKEITTEKKEVTTPKKDKTTVLKDVLKGRRDTTTVTIPDTTPAPNQAVTTTAELEATTTYKKAATTATEGEATPATQDKTLTPKETSPSTAKREEHGVGTMTVTTSAATSIIRKPTTLPTTAKTDSTPKPREIVTTRRDTTMETTRAVSAAAECIIPSKETSAGEKEITTLTKETSYTTEKETEDAPEKPPSLDKKEETIVIRGRTTTDKKDTIEEMFLVSRGTSKPAIHFQEITDTHDEPSPSRPETVPVEDQQIAWLPCPMEPWPSSEVRRPCTLHWPHCRHGTGGTGDSFPSFPSFSPCITVWPLVSQCRPRLLPPAGHYYWLLNGRTPPTTSPRQISVGWGIPSPIDAVFSRCNCDGKTFFIKGPLYWRFTNGVMDKGYPKPLTNGFAGLRGKIRAALPVARYNGRPESVYFIKRDGNMQQYIYRQEPAKKCQRKARITIRYPAFVPRLVIRRRFQRAVGMPTVIQTVRINPFQSGVLRKEIKVTAYWRGLPKVIHSTLSVPNYNKPDGYDYYAFSYSKLKLTQVTLYFKRLRVWYFVHHLCYLVTW</sequence>
<evidence type="ECO:0000256" key="6">
    <source>
        <dbReference type="PROSITE-ProRule" id="PRU01011"/>
    </source>
</evidence>
<feature type="compositionally biased region" description="Polar residues" evidence="7">
    <location>
        <begin position="272"/>
        <end position="281"/>
    </location>
</feature>
<feature type="compositionally biased region" description="Basic and acidic residues" evidence="7">
    <location>
        <begin position="565"/>
        <end position="580"/>
    </location>
</feature>
<dbReference type="PROSITE" id="PS00024">
    <property type="entry name" value="HEMOPEXIN"/>
    <property type="match status" value="1"/>
</dbReference>
<feature type="repeat" description="Hemopexin" evidence="6">
    <location>
        <begin position="733"/>
        <end position="780"/>
    </location>
</feature>
<feature type="compositionally biased region" description="Polar residues" evidence="7">
    <location>
        <begin position="232"/>
        <end position="246"/>
    </location>
</feature>
<organism evidence="10 11">
    <name type="scientific">Pavo cristatus</name>
    <name type="common">Indian peafowl</name>
    <name type="synonym">Blue peafowl</name>
    <dbReference type="NCBI Taxonomy" id="9049"/>
    <lineage>
        <taxon>Eukaryota</taxon>
        <taxon>Metazoa</taxon>
        <taxon>Chordata</taxon>
        <taxon>Craniata</taxon>
        <taxon>Vertebrata</taxon>
        <taxon>Euteleostomi</taxon>
        <taxon>Archelosauria</taxon>
        <taxon>Archosauria</taxon>
        <taxon>Dinosauria</taxon>
        <taxon>Saurischia</taxon>
        <taxon>Theropoda</taxon>
        <taxon>Coelurosauria</taxon>
        <taxon>Aves</taxon>
        <taxon>Neognathae</taxon>
        <taxon>Galloanserae</taxon>
        <taxon>Galliformes</taxon>
        <taxon>Phasianidae</taxon>
        <taxon>Phasianinae</taxon>
        <taxon>Pavo</taxon>
    </lineage>
</organism>
<evidence type="ECO:0000256" key="7">
    <source>
        <dbReference type="SAM" id="MobiDB-lite"/>
    </source>
</evidence>
<dbReference type="PROSITE" id="PS51642">
    <property type="entry name" value="HEMOPEXIN_2"/>
    <property type="match status" value="1"/>
</dbReference>
<dbReference type="Pfam" id="PF01033">
    <property type="entry name" value="Somatomedin_B"/>
    <property type="match status" value="2"/>
</dbReference>
<dbReference type="Proteomes" id="UP000694428">
    <property type="component" value="Unplaced"/>
</dbReference>
<evidence type="ECO:0000256" key="5">
    <source>
        <dbReference type="ARBA" id="ARBA00023157"/>
    </source>
</evidence>
<dbReference type="InterPro" id="IPR036024">
    <property type="entry name" value="Somatomedin_B-like_dom_sf"/>
</dbReference>
<feature type="signal peptide" evidence="8">
    <location>
        <begin position="1"/>
        <end position="22"/>
    </location>
</feature>
<dbReference type="GO" id="GO:0005615">
    <property type="term" value="C:extracellular space"/>
    <property type="evidence" value="ECO:0007669"/>
    <property type="project" value="TreeGrafter"/>
</dbReference>
<keyword evidence="5" id="KW-1015">Disulfide bond</keyword>
<dbReference type="InterPro" id="IPR051298">
    <property type="entry name" value="Heme_transport/Cell_adhesion"/>
</dbReference>
<dbReference type="AlphaFoldDB" id="A0A8C9FKQ3"/>
<dbReference type="GO" id="GO:0005044">
    <property type="term" value="F:scavenger receptor activity"/>
    <property type="evidence" value="ECO:0007669"/>
    <property type="project" value="InterPro"/>
</dbReference>
<evidence type="ECO:0000256" key="1">
    <source>
        <dbReference type="ARBA" id="ARBA00004613"/>
    </source>
</evidence>
<dbReference type="PRINTS" id="PR00022">
    <property type="entry name" value="SOMATOMEDINB"/>
</dbReference>
<reference evidence="10" key="2">
    <citation type="submission" date="2025-09" db="UniProtKB">
        <authorList>
            <consortium name="Ensembl"/>
        </authorList>
    </citation>
    <scope>IDENTIFICATION</scope>
</reference>
<feature type="compositionally biased region" description="Polar residues" evidence="7">
    <location>
        <begin position="463"/>
        <end position="476"/>
    </location>
</feature>
<dbReference type="InterPro" id="IPR001212">
    <property type="entry name" value="Somatomedin_B_dom"/>
</dbReference>
<dbReference type="InterPro" id="IPR018486">
    <property type="entry name" value="Hemopexin_CS"/>
</dbReference>
<evidence type="ECO:0000256" key="2">
    <source>
        <dbReference type="ARBA" id="ARBA00022525"/>
    </source>
</evidence>
<dbReference type="PROSITE" id="PS50958">
    <property type="entry name" value="SMB_2"/>
    <property type="match status" value="2"/>
</dbReference>
<feature type="region of interest" description="Disordered" evidence="7">
    <location>
        <begin position="419"/>
        <end position="533"/>
    </location>
</feature>
<dbReference type="SMART" id="SM00120">
    <property type="entry name" value="HX"/>
    <property type="match status" value="2"/>
</dbReference>
<feature type="domain" description="SMB" evidence="9">
    <location>
        <begin position="60"/>
        <end position="98"/>
    </location>
</feature>
<feature type="domain" description="SMB" evidence="9">
    <location>
        <begin position="16"/>
        <end position="59"/>
    </location>
</feature>
<keyword evidence="11" id="KW-1185">Reference proteome</keyword>
<dbReference type="Pfam" id="PF00045">
    <property type="entry name" value="Hemopexin"/>
    <property type="match status" value="1"/>
</dbReference>
<comment type="subcellular location">
    <subcellularLocation>
        <location evidence="1">Secreted</location>
    </subcellularLocation>
</comment>
<proteinExistence type="predicted"/>
<feature type="region of interest" description="Disordered" evidence="7">
    <location>
        <begin position="559"/>
        <end position="580"/>
    </location>
</feature>
<dbReference type="PROSITE" id="PS00524">
    <property type="entry name" value="SMB_1"/>
    <property type="match status" value="2"/>
</dbReference>
<dbReference type="Ensembl" id="ENSPSTT00000018140.1">
    <property type="protein sequence ID" value="ENSPSTP00000017305.1"/>
    <property type="gene ID" value="ENSPSTG00000012339.1"/>
</dbReference>
<reference evidence="10" key="1">
    <citation type="submission" date="2025-08" db="UniProtKB">
        <authorList>
            <consortium name="Ensembl"/>
        </authorList>
    </citation>
    <scope>IDENTIFICATION</scope>
</reference>
<feature type="compositionally biased region" description="Low complexity" evidence="7">
    <location>
        <begin position="251"/>
        <end position="268"/>
    </location>
</feature>
<dbReference type="InterPro" id="IPR020436">
    <property type="entry name" value="SMB_chordata"/>
</dbReference>
<evidence type="ECO:0000313" key="11">
    <source>
        <dbReference type="Proteomes" id="UP000694428"/>
    </source>
</evidence>
<evidence type="ECO:0000256" key="8">
    <source>
        <dbReference type="SAM" id="SignalP"/>
    </source>
</evidence>
<dbReference type="SUPFAM" id="SSF90188">
    <property type="entry name" value="Somatomedin B domain"/>
    <property type="match status" value="2"/>
</dbReference>
<feature type="region of interest" description="Disordered" evidence="7">
    <location>
        <begin position="109"/>
        <end position="354"/>
    </location>
</feature>
<feature type="compositionally biased region" description="Low complexity" evidence="7">
    <location>
        <begin position="147"/>
        <end position="157"/>
    </location>
</feature>
<evidence type="ECO:0000256" key="4">
    <source>
        <dbReference type="ARBA" id="ARBA00022737"/>
    </source>
</evidence>
<evidence type="ECO:0000313" key="10">
    <source>
        <dbReference type="Ensembl" id="ENSPSTP00000017305.1"/>
    </source>
</evidence>
<keyword evidence="2" id="KW-0964">Secreted</keyword>
<dbReference type="GO" id="GO:0006955">
    <property type="term" value="P:immune response"/>
    <property type="evidence" value="ECO:0007669"/>
    <property type="project" value="InterPro"/>
</dbReference>
<protein>
    <recommendedName>
        <fullName evidence="9">SMB domain-containing protein</fullName>
    </recommendedName>
</protein>
<dbReference type="InterPro" id="IPR036375">
    <property type="entry name" value="Hemopexin-like_dom_sf"/>
</dbReference>